<dbReference type="RefSeq" id="WP_099879149.1">
    <property type="nucleotide sequence ID" value="NZ_CP024608.1"/>
</dbReference>
<keyword evidence="10" id="KW-1185">Reference proteome</keyword>
<evidence type="ECO:0000256" key="3">
    <source>
        <dbReference type="ARBA" id="ARBA00029447"/>
    </source>
</evidence>
<dbReference type="PRINTS" id="PR00260">
    <property type="entry name" value="CHEMTRNSDUCR"/>
</dbReference>
<sequence length="679" mass="71615">MSAQSILGKLKVWHTYLILSVIGIMVAGIPTYLYIKEAGKALAAYSSEQAGMPGVASMLRVIQFTQQHRGLSALVLGGTADASDKRAAKQKEADAAYMEVDALVGKIDDPAIGRLWSEPKREWESLRAGVSGKTFTVPQSYAAHTALLAKLLKVNELVADYYGLSLDPDKDSYQLIQAMYYQLPYLTEELGQLRAKGAGLLGKKEASQDERQIISSMIGRINDRVLQTTNAFGKAAAYNPDIGKSLSTLMNDAVSMSATITELATAQILKPETLSYSASEYVAAATRAIDAQFTLNSAAKADLDVMFVTKIGNFHTERWTMLGVMLALLAASGYFTVLVTRAVTVPLNNAVAVAQSVAGGNLVNEFEVGADNEVGKMLRALKDMNDSLRGIVGDVRTSIDNISAATRDIASGNNDVSSRLESQASNLEETASSMEELTSTVKQNADNAHQANELVLGASQAATKGAAVVSQVVQTMGDINDGSRKIVDIIAVIDGIAFQTNILALNAAVEAARAGEQGRGFAVVASEVRNLAQRSASAAKEIKVLISHSVGQVEAGNQLANEAGTAMGEILSSVTRITSIMAEIAVASAEQGAGIEQINHAVTQMDDMTQQNAALVEQTAAASSSLQEQAATLVEAMSIFTLGNEAVQAAARHPAPARPLASAAPRRAPGAKRQALKQA</sequence>
<keyword evidence="4" id="KW-0807">Transducer</keyword>
<keyword evidence="6" id="KW-0812">Transmembrane</keyword>
<organism evidence="9 10">
    <name type="scientific">Massilia violaceinigra</name>
    <dbReference type="NCBI Taxonomy" id="2045208"/>
    <lineage>
        <taxon>Bacteria</taxon>
        <taxon>Pseudomonadati</taxon>
        <taxon>Pseudomonadota</taxon>
        <taxon>Betaproteobacteria</taxon>
        <taxon>Burkholderiales</taxon>
        <taxon>Oxalobacteraceae</taxon>
        <taxon>Telluria group</taxon>
        <taxon>Massilia</taxon>
    </lineage>
</organism>
<evidence type="ECO:0000256" key="5">
    <source>
        <dbReference type="SAM" id="MobiDB-lite"/>
    </source>
</evidence>
<dbReference type="SUPFAM" id="SSF58104">
    <property type="entry name" value="Methyl-accepting chemotaxis protein (MCP) signaling domain"/>
    <property type="match status" value="1"/>
</dbReference>
<protein>
    <submittedName>
        <fullName evidence="9">Chemotaxis protein</fullName>
    </submittedName>
</protein>
<dbReference type="GO" id="GO:0005886">
    <property type="term" value="C:plasma membrane"/>
    <property type="evidence" value="ECO:0007669"/>
    <property type="project" value="TreeGrafter"/>
</dbReference>
<dbReference type="SMART" id="SM00283">
    <property type="entry name" value="MA"/>
    <property type="match status" value="1"/>
</dbReference>
<dbReference type="GO" id="GO:0007165">
    <property type="term" value="P:signal transduction"/>
    <property type="evidence" value="ECO:0007669"/>
    <property type="project" value="UniProtKB-KW"/>
</dbReference>
<feature type="region of interest" description="Disordered" evidence="5">
    <location>
        <begin position="650"/>
        <end position="679"/>
    </location>
</feature>
<dbReference type="Gene3D" id="1.10.287.950">
    <property type="entry name" value="Methyl-accepting chemotaxis protein"/>
    <property type="match status" value="1"/>
</dbReference>
<reference evidence="9" key="1">
    <citation type="submission" date="2017-10" db="EMBL/GenBank/DDBJ databases">
        <title>Massilia psychrophilum sp. nov., a novel purple-pigmented bacterium isolated from Tianshan glacier, Xinjiang Municipality, China.</title>
        <authorList>
            <person name="Wang H."/>
        </authorList>
    </citation>
    <scope>NUCLEOTIDE SEQUENCE [LARGE SCALE GENOMIC DNA]</scope>
    <source>
        <strain evidence="9">B2</strain>
    </source>
</reference>
<feature type="domain" description="HAMP" evidence="8">
    <location>
        <begin position="341"/>
        <end position="393"/>
    </location>
</feature>
<dbReference type="GO" id="GO:0006935">
    <property type="term" value="P:chemotaxis"/>
    <property type="evidence" value="ECO:0007669"/>
    <property type="project" value="InterPro"/>
</dbReference>
<comment type="subcellular location">
    <subcellularLocation>
        <location evidence="1">Membrane</location>
    </subcellularLocation>
</comment>
<evidence type="ECO:0000259" key="7">
    <source>
        <dbReference type="PROSITE" id="PS50111"/>
    </source>
</evidence>
<dbReference type="AlphaFoldDB" id="A0A2D2DQD0"/>
<feature type="domain" description="Methyl-accepting transducer" evidence="7">
    <location>
        <begin position="398"/>
        <end position="627"/>
    </location>
</feature>
<dbReference type="OrthoDB" id="343520at2"/>
<evidence type="ECO:0000256" key="2">
    <source>
        <dbReference type="ARBA" id="ARBA00022481"/>
    </source>
</evidence>
<evidence type="ECO:0000259" key="8">
    <source>
        <dbReference type="PROSITE" id="PS50885"/>
    </source>
</evidence>
<dbReference type="GO" id="GO:0004888">
    <property type="term" value="F:transmembrane signaling receptor activity"/>
    <property type="evidence" value="ECO:0007669"/>
    <property type="project" value="InterPro"/>
</dbReference>
<comment type="similarity">
    <text evidence="3">Belongs to the methyl-accepting chemotaxis (MCP) protein family.</text>
</comment>
<dbReference type="InterPro" id="IPR051310">
    <property type="entry name" value="MCP_chemotaxis"/>
</dbReference>
<gene>
    <name evidence="9" type="ORF">CR152_23745</name>
</gene>
<proteinExistence type="inferred from homology"/>
<evidence type="ECO:0000313" key="10">
    <source>
        <dbReference type="Proteomes" id="UP000229897"/>
    </source>
</evidence>
<dbReference type="Pfam" id="PF00015">
    <property type="entry name" value="MCPsignal"/>
    <property type="match status" value="1"/>
</dbReference>
<keyword evidence="6" id="KW-0472">Membrane</keyword>
<dbReference type="InterPro" id="IPR003660">
    <property type="entry name" value="HAMP_dom"/>
</dbReference>
<keyword evidence="6" id="KW-1133">Transmembrane helix</keyword>
<evidence type="ECO:0000313" key="9">
    <source>
        <dbReference type="EMBL" id="ATQ77195.1"/>
    </source>
</evidence>
<dbReference type="InterPro" id="IPR004089">
    <property type="entry name" value="MCPsignal_dom"/>
</dbReference>
<evidence type="ECO:0000256" key="6">
    <source>
        <dbReference type="SAM" id="Phobius"/>
    </source>
</evidence>
<keyword evidence="2" id="KW-0488">Methylation</keyword>
<dbReference type="FunFam" id="1.10.287.950:FF:000001">
    <property type="entry name" value="Methyl-accepting chemotaxis sensory transducer"/>
    <property type="match status" value="1"/>
</dbReference>
<dbReference type="PANTHER" id="PTHR43531">
    <property type="entry name" value="PROTEIN ICFG"/>
    <property type="match status" value="1"/>
</dbReference>
<dbReference type="PANTHER" id="PTHR43531:SF14">
    <property type="entry name" value="METHYL-ACCEPTING CHEMOTAXIS PROTEIN I-RELATED"/>
    <property type="match status" value="1"/>
</dbReference>
<dbReference type="Proteomes" id="UP000229897">
    <property type="component" value="Chromosome"/>
</dbReference>
<dbReference type="KEGG" id="mass:CR152_23745"/>
<feature type="compositionally biased region" description="Low complexity" evidence="5">
    <location>
        <begin position="650"/>
        <end position="673"/>
    </location>
</feature>
<name>A0A2D2DQD0_9BURK</name>
<feature type="transmembrane region" description="Helical" evidence="6">
    <location>
        <begin position="12"/>
        <end position="35"/>
    </location>
</feature>
<dbReference type="CDD" id="cd11386">
    <property type="entry name" value="MCP_signal"/>
    <property type="match status" value="1"/>
</dbReference>
<dbReference type="SMART" id="SM00304">
    <property type="entry name" value="HAMP"/>
    <property type="match status" value="1"/>
</dbReference>
<accession>A0A2D2DQD0</accession>
<evidence type="ECO:0000256" key="1">
    <source>
        <dbReference type="ARBA" id="ARBA00004370"/>
    </source>
</evidence>
<dbReference type="InterPro" id="IPR004090">
    <property type="entry name" value="Chemotax_Me-accpt_rcpt"/>
</dbReference>
<dbReference type="PROSITE" id="PS50885">
    <property type="entry name" value="HAMP"/>
    <property type="match status" value="1"/>
</dbReference>
<evidence type="ECO:0000256" key="4">
    <source>
        <dbReference type="PROSITE-ProRule" id="PRU00284"/>
    </source>
</evidence>
<dbReference type="Pfam" id="PF00672">
    <property type="entry name" value="HAMP"/>
    <property type="match status" value="1"/>
</dbReference>
<dbReference type="EMBL" id="CP024608">
    <property type="protein sequence ID" value="ATQ77195.1"/>
    <property type="molecule type" value="Genomic_DNA"/>
</dbReference>
<dbReference type="PROSITE" id="PS50111">
    <property type="entry name" value="CHEMOTAXIS_TRANSDUC_2"/>
    <property type="match status" value="1"/>
</dbReference>